<feature type="domain" description="Serine/threonine-protein phosphatase 4 regulatory subunit 3-like central" evidence="3">
    <location>
        <begin position="156"/>
        <end position="229"/>
    </location>
</feature>
<proteinExistence type="predicted"/>
<dbReference type="Pfam" id="PF22972">
    <property type="entry name" value="EVH1_PP4R3"/>
    <property type="match status" value="1"/>
</dbReference>
<dbReference type="Gene3D" id="2.30.29.30">
    <property type="entry name" value="Pleckstrin-homology domain (PH domain)/Phosphotyrosine-binding domain (PTB)"/>
    <property type="match status" value="1"/>
</dbReference>
<feature type="domain" description="Serine/threonine-protein phosphatase 4 regulatory subunit 3-like central" evidence="3">
    <location>
        <begin position="243"/>
        <end position="653"/>
    </location>
</feature>
<dbReference type="InParanoid" id="A0A1D2VAM6"/>
<dbReference type="Pfam" id="PF04802">
    <property type="entry name" value="PP4R3"/>
    <property type="match status" value="2"/>
</dbReference>
<name>A0A1D2VAM6_9ASCO</name>
<evidence type="ECO:0000259" key="4">
    <source>
        <dbReference type="Pfam" id="PF22972"/>
    </source>
</evidence>
<dbReference type="PANTHER" id="PTHR23318">
    <property type="entry name" value="ATP SYNTHASE GAMMA-RELATED"/>
    <property type="match status" value="1"/>
</dbReference>
<keyword evidence="2" id="KW-0539">Nucleus</keyword>
<dbReference type="InterPro" id="IPR051137">
    <property type="entry name" value="PP4R3-like"/>
</dbReference>
<dbReference type="InterPro" id="IPR006887">
    <property type="entry name" value="P4R3-like_central_dom"/>
</dbReference>
<reference evidence="6" key="1">
    <citation type="submission" date="2016-05" db="EMBL/GenBank/DDBJ databases">
        <title>Comparative genomics of biotechnologically important yeasts.</title>
        <authorList>
            <consortium name="DOE Joint Genome Institute"/>
            <person name="Riley R."/>
            <person name="Haridas S."/>
            <person name="Wolfe K.H."/>
            <person name="Lopes M.R."/>
            <person name="Hittinger C.T."/>
            <person name="Goker M."/>
            <person name="Salamov A."/>
            <person name="Wisecaver J."/>
            <person name="Long T.M."/>
            <person name="Aerts A.L."/>
            <person name="Barry K."/>
            <person name="Choi C."/>
            <person name="Clum A."/>
            <person name="Coughlan A.Y."/>
            <person name="Deshpande S."/>
            <person name="Douglass A.P."/>
            <person name="Hanson S.J."/>
            <person name="Klenk H.-P."/>
            <person name="Labutti K."/>
            <person name="Lapidus A."/>
            <person name="Lindquist E."/>
            <person name="Lipzen A."/>
            <person name="Meier-Kolthoff J.P."/>
            <person name="Ohm R.A."/>
            <person name="Otillar R.P."/>
            <person name="Pangilinan J."/>
            <person name="Peng Y."/>
            <person name="Rokas A."/>
            <person name="Rosa C.A."/>
            <person name="Scheuner C."/>
            <person name="Sibirny A.A."/>
            <person name="Slot J.C."/>
            <person name="Stielow J.B."/>
            <person name="Sun H."/>
            <person name="Kurtzman C.P."/>
            <person name="Blackwell M."/>
            <person name="Grigoriev I.V."/>
            <person name="Jeffries T.W."/>
        </authorList>
    </citation>
    <scope>NUCLEOTIDE SEQUENCE [LARGE SCALE GENOMIC DNA]</scope>
    <source>
        <strain evidence="6">DSM 1968</strain>
    </source>
</reference>
<dbReference type="InterPro" id="IPR055236">
    <property type="entry name" value="EVH1_PP4R3"/>
</dbReference>
<accession>A0A1D2VAM6</accession>
<organism evidence="5 6">
    <name type="scientific">Ascoidea rubescens DSM 1968</name>
    <dbReference type="NCBI Taxonomy" id="1344418"/>
    <lineage>
        <taxon>Eukaryota</taxon>
        <taxon>Fungi</taxon>
        <taxon>Dikarya</taxon>
        <taxon>Ascomycota</taxon>
        <taxon>Saccharomycotina</taxon>
        <taxon>Saccharomycetes</taxon>
        <taxon>Ascoideaceae</taxon>
        <taxon>Ascoidea</taxon>
    </lineage>
</organism>
<dbReference type="GeneID" id="30964524"/>
<comment type="subcellular location">
    <subcellularLocation>
        <location evidence="1">Nucleus</location>
    </subcellularLocation>
</comment>
<evidence type="ECO:0000313" key="6">
    <source>
        <dbReference type="Proteomes" id="UP000095038"/>
    </source>
</evidence>
<sequence>MSSLSFNASYFQNHFQSPKRVKVYYLIDNDWQDQGTGYCLGRIENKFAYLIVNSENNDDSILLKSKIEPNTQYQKQQTTLIVWTDSSGQDIALSFQESIGCSLLCDFLLSVQQILQPSISLVSVTTTENGEINEVISNPIEFPPNPSLNHKNLLNILDILIINSSTALGKLSMAKFIHENNFVLKLIKIFQKSEKNHLLKNLHILFNIIKTLILYNENSIFDHLFDNDIDSSIQFSGSNNNNNNESVITKFYKNSILINIIGILEYDPDFPLFKAKYRQFLLSDLRFKEILPNSNFNSNLNFINFKKLLKKTFIYQYLKDVVLARFLDDAMFTVISTIIYYNHCDIIKYLEKSDFFLKNIFNIFTVNNSSLYNLEEKRNTLKMIYQFITMCKNIQQQESKSVFYKSLIKNGLFKMLQFALKDLQTDSRTLATEILLAITDQDVLLINHIYKKNINTNNSIITNDINLNSQNANNSKTIPEMILSDDMSLLLLLTELVLQENNSGLKIQIFEAIKGLLNIPTPSFNDISLNNHNFNIDNNDQKEFDPSSDFRSPPSPDFYNKDFENNRINFRMNNVLPPILNCDYYFDAFYKIVAPKLFFPIIALNKQSPLQTSNEIGGTQKKRTKYDITLFNNLCDLISFCCNEHRLRARAFF</sequence>
<dbReference type="STRING" id="1344418.A0A1D2VAM6"/>
<dbReference type="OrthoDB" id="4095955at2759"/>
<dbReference type="Proteomes" id="UP000095038">
    <property type="component" value="Unassembled WGS sequence"/>
</dbReference>
<feature type="non-terminal residue" evidence="5">
    <location>
        <position position="653"/>
    </location>
</feature>
<evidence type="ECO:0000256" key="1">
    <source>
        <dbReference type="ARBA" id="ARBA00004123"/>
    </source>
</evidence>
<gene>
    <name evidence="5" type="ORF">ASCRUDRAFT_38832</name>
</gene>
<dbReference type="GO" id="GO:0005654">
    <property type="term" value="C:nucleoplasm"/>
    <property type="evidence" value="ECO:0007669"/>
    <property type="project" value="TreeGrafter"/>
</dbReference>
<dbReference type="SUPFAM" id="SSF50729">
    <property type="entry name" value="PH domain-like"/>
    <property type="match status" value="1"/>
</dbReference>
<dbReference type="FunCoup" id="A0A1D2VAM6">
    <property type="interactions" value="901"/>
</dbReference>
<dbReference type="RefSeq" id="XP_020044977.1">
    <property type="nucleotide sequence ID" value="XM_020190888.1"/>
</dbReference>
<dbReference type="InterPro" id="IPR011993">
    <property type="entry name" value="PH-like_dom_sf"/>
</dbReference>
<feature type="domain" description="PP4R3 EVH1-like" evidence="4">
    <location>
        <begin position="19"/>
        <end position="113"/>
    </location>
</feature>
<dbReference type="AlphaFoldDB" id="A0A1D2VAM6"/>
<dbReference type="GO" id="GO:0006974">
    <property type="term" value="P:DNA damage response"/>
    <property type="evidence" value="ECO:0007669"/>
    <property type="project" value="TreeGrafter"/>
</dbReference>
<dbReference type="EMBL" id="KV454490">
    <property type="protein sequence ID" value="ODV58670.1"/>
    <property type="molecule type" value="Genomic_DNA"/>
</dbReference>
<dbReference type="GO" id="GO:0030289">
    <property type="term" value="C:protein phosphatase 4 complex"/>
    <property type="evidence" value="ECO:0007669"/>
    <property type="project" value="TreeGrafter"/>
</dbReference>
<protein>
    <submittedName>
        <fullName evidence="5">DUF625-domain-containing protein</fullName>
    </submittedName>
</protein>
<evidence type="ECO:0000313" key="5">
    <source>
        <dbReference type="EMBL" id="ODV58670.1"/>
    </source>
</evidence>
<dbReference type="GO" id="GO:0072542">
    <property type="term" value="F:protein phosphatase activator activity"/>
    <property type="evidence" value="ECO:0007669"/>
    <property type="project" value="TreeGrafter"/>
</dbReference>
<keyword evidence="6" id="KW-1185">Reference proteome</keyword>
<dbReference type="PANTHER" id="PTHR23318:SF0">
    <property type="entry name" value="SERINE_THREONINE-PROTEIN PHOSPHATASE 4 REGULATORY SUBUNIT 3"/>
    <property type="match status" value="1"/>
</dbReference>
<evidence type="ECO:0000256" key="2">
    <source>
        <dbReference type="ARBA" id="ARBA00023242"/>
    </source>
</evidence>
<evidence type="ECO:0000259" key="3">
    <source>
        <dbReference type="Pfam" id="PF04802"/>
    </source>
</evidence>